<accession>A0A4Y7PQT1</accession>
<dbReference type="Proteomes" id="UP000294933">
    <property type="component" value="Unassembled WGS sequence"/>
</dbReference>
<evidence type="ECO:0000313" key="2">
    <source>
        <dbReference type="EMBL" id="TDL16929.1"/>
    </source>
</evidence>
<name>A0A4Y7PQT1_9AGAM</name>
<dbReference type="EMBL" id="ML170232">
    <property type="protein sequence ID" value="TDL16929.1"/>
    <property type="molecule type" value="Genomic_DNA"/>
</dbReference>
<keyword evidence="3" id="KW-1185">Reference proteome</keyword>
<feature type="domain" description="F-box" evidence="1">
    <location>
        <begin position="48"/>
        <end position="97"/>
    </location>
</feature>
<organism evidence="2 3">
    <name type="scientific">Rickenella mellea</name>
    <dbReference type="NCBI Taxonomy" id="50990"/>
    <lineage>
        <taxon>Eukaryota</taxon>
        <taxon>Fungi</taxon>
        <taxon>Dikarya</taxon>
        <taxon>Basidiomycota</taxon>
        <taxon>Agaricomycotina</taxon>
        <taxon>Agaricomycetes</taxon>
        <taxon>Hymenochaetales</taxon>
        <taxon>Rickenellaceae</taxon>
        <taxon>Rickenella</taxon>
    </lineage>
</organism>
<evidence type="ECO:0000313" key="3">
    <source>
        <dbReference type="Proteomes" id="UP000294933"/>
    </source>
</evidence>
<reference evidence="2 3" key="1">
    <citation type="submission" date="2018-06" db="EMBL/GenBank/DDBJ databases">
        <title>A transcriptomic atlas of mushroom development highlights an independent origin of complex multicellularity.</title>
        <authorList>
            <consortium name="DOE Joint Genome Institute"/>
            <person name="Krizsan K."/>
            <person name="Almasi E."/>
            <person name="Merenyi Z."/>
            <person name="Sahu N."/>
            <person name="Viragh M."/>
            <person name="Koszo T."/>
            <person name="Mondo S."/>
            <person name="Kiss B."/>
            <person name="Balint B."/>
            <person name="Kues U."/>
            <person name="Barry K."/>
            <person name="Hegedus J.C."/>
            <person name="Henrissat B."/>
            <person name="Johnson J."/>
            <person name="Lipzen A."/>
            <person name="Ohm R."/>
            <person name="Nagy I."/>
            <person name="Pangilinan J."/>
            <person name="Yan J."/>
            <person name="Xiong Y."/>
            <person name="Grigoriev I.V."/>
            <person name="Hibbett D.S."/>
            <person name="Nagy L.G."/>
        </authorList>
    </citation>
    <scope>NUCLEOTIDE SEQUENCE [LARGE SCALE GENOMIC DNA]</scope>
    <source>
        <strain evidence="2 3">SZMC22713</strain>
    </source>
</reference>
<dbReference type="AlphaFoldDB" id="A0A4Y7PQT1"/>
<proteinExistence type="predicted"/>
<evidence type="ECO:0000259" key="1">
    <source>
        <dbReference type="Pfam" id="PF12937"/>
    </source>
</evidence>
<dbReference type="Pfam" id="PF12937">
    <property type="entry name" value="F-box-like"/>
    <property type="match status" value="1"/>
</dbReference>
<dbReference type="InterPro" id="IPR032675">
    <property type="entry name" value="LRR_dom_sf"/>
</dbReference>
<dbReference type="OrthoDB" id="3030739at2759"/>
<dbReference type="Gene3D" id="3.80.10.10">
    <property type="entry name" value="Ribonuclease Inhibitor"/>
    <property type="match status" value="1"/>
</dbReference>
<dbReference type="SUPFAM" id="SSF81383">
    <property type="entry name" value="F-box domain"/>
    <property type="match status" value="1"/>
</dbReference>
<dbReference type="Gene3D" id="1.20.1280.50">
    <property type="match status" value="1"/>
</dbReference>
<protein>
    <recommendedName>
        <fullName evidence="1">F-box domain-containing protein</fullName>
    </recommendedName>
</protein>
<sequence length="470" mass="54237">MKTTYGRVIPKNLRAYKEALNTIRMHLERRIIALQKKCKPLAFEDGIKRLPDEIVACIFECGQQATDDNKFALNVSHVCRRFREIAFGASQLWARFHPEMIHPEAVSFLESKSKQGGIEVFMSSHGDYTKDQQDQYRLIDVANRHIDRWTHLRMDGLIHMDDLFCETTPVLPRLRSIEHNNRFHNEYACPYEKWDMPNLSLFVGINVVPVFRVDCNISSLELILKGRSELNEYFHTSYLVDTLATLPRLRSLSLEFQATQCDEIRSSTASLPDLELLNITIKYSTDYTLIKSFISSVSFPNLSQLEILLEEICGEYSADGFLNEILPPFSAVHPRVHTVRIYTSHKFYIGLLQRVFDSVPSVRHLVIDAPNTALLWGNEFFVSAALYNRWPPLQTLRIKRSTRLSERQMEALVDKIHFDGNWDVFQSLQIVSCVGLSEGFLLYMESKMDGKLEWTNVVAAVDEPSENDFD</sequence>
<dbReference type="InterPro" id="IPR001810">
    <property type="entry name" value="F-box_dom"/>
</dbReference>
<dbReference type="InterPro" id="IPR036047">
    <property type="entry name" value="F-box-like_dom_sf"/>
</dbReference>
<gene>
    <name evidence="2" type="ORF">BD410DRAFT_831768</name>
</gene>
<dbReference type="VEuPathDB" id="FungiDB:BD410DRAFT_831768"/>